<protein>
    <recommendedName>
        <fullName evidence="3">DUF4218 domain-containing protein</fullName>
    </recommendedName>
</protein>
<reference evidence="1 2" key="1">
    <citation type="submission" date="2023-01" db="EMBL/GenBank/DDBJ databases">
        <authorList>
            <person name="Whitehead M."/>
        </authorList>
    </citation>
    <scope>NUCLEOTIDE SEQUENCE [LARGE SCALE GENOMIC DNA]</scope>
</reference>
<evidence type="ECO:0008006" key="3">
    <source>
        <dbReference type="Google" id="ProtNLM"/>
    </source>
</evidence>
<organism evidence="1 2">
    <name type="scientific">Macrosiphum euphorbiae</name>
    <name type="common">potato aphid</name>
    <dbReference type="NCBI Taxonomy" id="13131"/>
    <lineage>
        <taxon>Eukaryota</taxon>
        <taxon>Metazoa</taxon>
        <taxon>Ecdysozoa</taxon>
        <taxon>Arthropoda</taxon>
        <taxon>Hexapoda</taxon>
        <taxon>Insecta</taxon>
        <taxon>Pterygota</taxon>
        <taxon>Neoptera</taxon>
        <taxon>Paraneoptera</taxon>
        <taxon>Hemiptera</taxon>
        <taxon>Sternorrhyncha</taxon>
        <taxon>Aphidomorpha</taxon>
        <taxon>Aphidoidea</taxon>
        <taxon>Aphididae</taxon>
        <taxon>Macrosiphini</taxon>
        <taxon>Macrosiphum</taxon>
    </lineage>
</organism>
<dbReference type="PANTHER" id="PTHR33053">
    <property type="entry name" value="PROTEIN, PUTATIVE-RELATED"/>
    <property type="match status" value="1"/>
</dbReference>
<dbReference type="AlphaFoldDB" id="A0AAV0Y5B9"/>
<keyword evidence="2" id="KW-1185">Reference proteome</keyword>
<dbReference type="PANTHER" id="PTHR33053:SF24">
    <property type="entry name" value="TRANSPOSASE DOMAIN-CONTAINING PROTEIN"/>
    <property type="match status" value="1"/>
</dbReference>
<comment type="caution">
    <text evidence="1">The sequence shown here is derived from an EMBL/GenBank/DDBJ whole genome shotgun (WGS) entry which is preliminary data.</text>
</comment>
<gene>
    <name evidence="1" type="ORF">MEUPH1_LOCUS29073</name>
</gene>
<sequence>MLQSKIQRKKRTTISTMSTRNFKRLVSTEISRSNPHRTSNLTINTAWPSESSTFNTKHLPVMTDLKKNCLLNSSNNNLNDKCNTVIPPTPSNLINQSTNNIYVNKEICFQPNDLPPKLYSADSFRDNLLLSTMDTGIVKPPATLNQKLCKLSMDYNISHNAMNEILSLFRSEGHSNVPKDVRTLLKTPTTHDIINIKPGFYIHIGIEFMLRPVLKMYEHYFNANLNNIKLGFNIDGLPISKCSKSAFWPILMSITNIPILINKVFTVGIYHSDSKKPYDVTEFLNPFIEEMLIILQNGIIIDKNIFRFSISQIICDAPAKAYILNVKGHMAYFGCNICIEEGDFIKGMTFPGVNAPRRTNESFRSKTNEDYHKGPSPLERLPIDIISVVSLDYMHVVCLGVVKRLIKFWVNAKKMVRIPEEKLNLLDMNIENVRKYYPSDFSRLPRSFQEFENFKATELRALLLYTGPFLLKGIFKKNQYNHFMLLHSSIRLLVAQETHILYNDEATSLIKQFISDYIIIYGPEYISYNVHNLIHLPECAKIHGPLDKFSVFKYENHLQEIKKKNKKTRFPLQEAYNRIIEKHHLSSNCSAFGIDTSSAVSPVFKYEIYYDVYKQSIINPTVKMFKQLSINNFLLNSDKIKDQYVMISGNKIARILQIIKNEDNSITLNVCIFNNMSLFYNDPLPSNVLGLFYVNTSSVSRNIYIPFSSVLYKCFFIKISENKAIIMSMIHSHSSEHSSEL</sequence>
<dbReference type="Proteomes" id="UP001160148">
    <property type="component" value="Unassembled WGS sequence"/>
</dbReference>
<evidence type="ECO:0000313" key="1">
    <source>
        <dbReference type="EMBL" id="CAI6375601.1"/>
    </source>
</evidence>
<proteinExistence type="predicted"/>
<evidence type="ECO:0000313" key="2">
    <source>
        <dbReference type="Proteomes" id="UP001160148"/>
    </source>
</evidence>
<name>A0AAV0Y5B9_9HEMI</name>
<dbReference type="EMBL" id="CARXXK010001350">
    <property type="protein sequence ID" value="CAI6375601.1"/>
    <property type="molecule type" value="Genomic_DNA"/>
</dbReference>
<accession>A0AAV0Y5B9</accession>